<feature type="transmembrane region" description="Helical" evidence="13">
    <location>
        <begin position="121"/>
        <end position="141"/>
    </location>
</feature>
<evidence type="ECO:0000256" key="3">
    <source>
        <dbReference type="ARBA" id="ARBA00022630"/>
    </source>
</evidence>
<keyword evidence="12 13" id="KW-0472">Membrane</keyword>
<keyword evidence="8 13" id="KW-1133">Transmembrane helix</keyword>
<gene>
    <name evidence="15" type="ORF">GCM10009808_10120</name>
</gene>
<evidence type="ECO:0000256" key="6">
    <source>
        <dbReference type="ARBA" id="ARBA00022723"/>
    </source>
</evidence>
<dbReference type="Pfam" id="PF01794">
    <property type="entry name" value="Ferric_reduct"/>
    <property type="match status" value="1"/>
</dbReference>
<feature type="transmembrane region" description="Helical" evidence="13">
    <location>
        <begin position="40"/>
        <end position="63"/>
    </location>
</feature>
<keyword evidence="9" id="KW-0560">Oxidoreductase</keyword>
<comment type="caution">
    <text evidence="15">The sequence shown here is derived from an EMBL/GenBank/DDBJ whole genome shotgun (WGS) entry which is preliminary data.</text>
</comment>
<keyword evidence="6" id="KW-0479">Metal-binding</keyword>
<organism evidence="15 16">
    <name type="scientific">Microbacterium sediminicola</name>
    <dbReference type="NCBI Taxonomy" id="415210"/>
    <lineage>
        <taxon>Bacteria</taxon>
        <taxon>Bacillati</taxon>
        <taxon>Actinomycetota</taxon>
        <taxon>Actinomycetes</taxon>
        <taxon>Micrococcales</taxon>
        <taxon>Microbacteriaceae</taxon>
        <taxon>Microbacterium</taxon>
    </lineage>
</organism>
<accession>A0ABP4U0G0</accession>
<evidence type="ECO:0000313" key="15">
    <source>
        <dbReference type="EMBL" id="GAA1694973.1"/>
    </source>
</evidence>
<feature type="transmembrane region" description="Helical" evidence="13">
    <location>
        <begin position="225"/>
        <end position="245"/>
    </location>
</feature>
<dbReference type="SUPFAM" id="SSF52343">
    <property type="entry name" value="Ferredoxin reductase-like, C-terminal NADP-linked domain"/>
    <property type="match status" value="1"/>
</dbReference>
<keyword evidence="16" id="KW-1185">Reference proteome</keyword>
<evidence type="ECO:0000256" key="7">
    <source>
        <dbReference type="ARBA" id="ARBA00022827"/>
    </source>
</evidence>
<evidence type="ECO:0000259" key="14">
    <source>
        <dbReference type="PROSITE" id="PS51384"/>
    </source>
</evidence>
<dbReference type="InterPro" id="IPR017938">
    <property type="entry name" value="Riboflavin_synthase-like_b-brl"/>
</dbReference>
<keyword evidence="5" id="KW-0001">2Fe-2S</keyword>
<evidence type="ECO:0000256" key="10">
    <source>
        <dbReference type="ARBA" id="ARBA00023004"/>
    </source>
</evidence>
<dbReference type="InterPro" id="IPR050415">
    <property type="entry name" value="MRET"/>
</dbReference>
<feature type="transmembrane region" description="Helical" evidence="13">
    <location>
        <begin position="161"/>
        <end position="180"/>
    </location>
</feature>
<dbReference type="InterPro" id="IPR013130">
    <property type="entry name" value="Fe3_Rdtase_TM_dom"/>
</dbReference>
<dbReference type="Gene3D" id="3.40.50.80">
    <property type="entry name" value="Nucleotide-binding domain of ferredoxin-NADP reductase (FNR) module"/>
    <property type="match status" value="1"/>
</dbReference>
<comment type="subcellular location">
    <subcellularLocation>
        <location evidence="2">Membrane</location>
        <topology evidence="2">Multi-pass membrane protein</topology>
    </subcellularLocation>
</comment>
<evidence type="ECO:0000313" key="16">
    <source>
        <dbReference type="Proteomes" id="UP001501690"/>
    </source>
</evidence>
<keyword evidence="7" id="KW-0274">FAD</keyword>
<keyword evidence="4 13" id="KW-0812">Transmembrane</keyword>
<feature type="domain" description="FAD-binding FR-type" evidence="14">
    <location>
        <begin position="250"/>
        <end position="350"/>
    </location>
</feature>
<evidence type="ECO:0000256" key="9">
    <source>
        <dbReference type="ARBA" id="ARBA00023002"/>
    </source>
</evidence>
<dbReference type="Proteomes" id="UP001501690">
    <property type="component" value="Unassembled WGS sequence"/>
</dbReference>
<comment type="cofactor">
    <cofactor evidence="1">
        <name>FAD</name>
        <dbReference type="ChEBI" id="CHEBI:57692"/>
    </cofactor>
</comment>
<feature type="transmembrane region" description="Helical" evidence="13">
    <location>
        <begin position="192"/>
        <end position="213"/>
    </location>
</feature>
<dbReference type="PANTHER" id="PTHR47354">
    <property type="entry name" value="NADH OXIDOREDUCTASE HCR"/>
    <property type="match status" value="1"/>
</dbReference>
<evidence type="ECO:0000256" key="12">
    <source>
        <dbReference type="ARBA" id="ARBA00023136"/>
    </source>
</evidence>
<evidence type="ECO:0000256" key="5">
    <source>
        <dbReference type="ARBA" id="ARBA00022714"/>
    </source>
</evidence>
<evidence type="ECO:0000256" key="1">
    <source>
        <dbReference type="ARBA" id="ARBA00001974"/>
    </source>
</evidence>
<reference evidence="16" key="1">
    <citation type="journal article" date="2019" name="Int. J. Syst. Evol. Microbiol.">
        <title>The Global Catalogue of Microorganisms (GCM) 10K type strain sequencing project: providing services to taxonomists for standard genome sequencing and annotation.</title>
        <authorList>
            <consortium name="The Broad Institute Genomics Platform"/>
            <consortium name="The Broad Institute Genome Sequencing Center for Infectious Disease"/>
            <person name="Wu L."/>
            <person name="Ma J."/>
        </authorList>
    </citation>
    <scope>NUCLEOTIDE SEQUENCE [LARGE SCALE GENOMIC DNA]</scope>
    <source>
        <strain evidence="16">JCM 15577</strain>
    </source>
</reference>
<dbReference type="PROSITE" id="PS51384">
    <property type="entry name" value="FAD_FR"/>
    <property type="match status" value="1"/>
</dbReference>
<dbReference type="EMBL" id="BAAAPL010000001">
    <property type="protein sequence ID" value="GAA1694973.1"/>
    <property type="molecule type" value="Genomic_DNA"/>
</dbReference>
<evidence type="ECO:0000256" key="11">
    <source>
        <dbReference type="ARBA" id="ARBA00023014"/>
    </source>
</evidence>
<name>A0ABP4U0G0_9MICO</name>
<keyword evidence="11" id="KW-0411">Iron-sulfur</keyword>
<dbReference type="InterPro" id="IPR039261">
    <property type="entry name" value="FNR_nucleotide-bd"/>
</dbReference>
<evidence type="ECO:0000256" key="8">
    <source>
        <dbReference type="ARBA" id="ARBA00022989"/>
    </source>
</evidence>
<sequence>MTTATPSPTVTSPVTPGVRAAPQTRAAAAAIGQGRGARRAWNLAATTVIWLTSLFVAGLWVAGGGIQALFAFDYASLNSLGRLTGLVASNLLLYQVILMARIPLFEKGFGKDGITRMHRLVGFWSFSLMIAHIALLVWGYAAQVGINPLVQLWEFVWDYPGMLLATVGTALIVIVAFTSMRTARKKLRYESWHLLHLYAYIGVGLALPHQLWTGADFLSSPLATAYWWTLWAVAAAAILVFRIGVPLARTLRHRVKVARVEPDGTGGVAVTMTGRHLASLKARSGQFFLWRFLDGPGASRANPFSLAAAPDGRTMTISARIVGDGTARLATLRPGTPVMIEGPYGVMTGAARTGRKLLMFGAGAGVAPLVALLESEPYDRGEATLITRDHAPDAALRQDAIAELVRTRGVRHVALHGTRARTGSSWLPNSHARWQGSDAIRHLAPDLDQYDVFLCGPEPWMAAVKTDLRRAGVAADRIHSESFTI</sequence>
<evidence type="ECO:0000256" key="4">
    <source>
        <dbReference type="ARBA" id="ARBA00022692"/>
    </source>
</evidence>
<protein>
    <submittedName>
        <fullName evidence="15">Ferric reductase-like transmembrane domain-containing protein</fullName>
    </submittedName>
</protein>
<feature type="transmembrane region" description="Helical" evidence="13">
    <location>
        <begin position="83"/>
        <end position="100"/>
    </location>
</feature>
<dbReference type="SUPFAM" id="SSF63380">
    <property type="entry name" value="Riboflavin synthase domain-like"/>
    <property type="match status" value="1"/>
</dbReference>
<dbReference type="InterPro" id="IPR017927">
    <property type="entry name" value="FAD-bd_FR_type"/>
</dbReference>
<keyword evidence="3" id="KW-0285">Flavoprotein</keyword>
<evidence type="ECO:0000256" key="13">
    <source>
        <dbReference type="SAM" id="Phobius"/>
    </source>
</evidence>
<dbReference type="RefSeq" id="WP_344070069.1">
    <property type="nucleotide sequence ID" value="NZ_BAAAPL010000001.1"/>
</dbReference>
<keyword evidence="10" id="KW-0408">Iron</keyword>
<evidence type="ECO:0000256" key="2">
    <source>
        <dbReference type="ARBA" id="ARBA00004141"/>
    </source>
</evidence>
<proteinExistence type="predicted"/>
<dbReference type="Gene3D" id="2.40.30.10">
    <property type="entry name" value="Translation factors"/>
    <property type="match status" value="1"/>
</dbReference>
<dbReference type="PANTHER" id="PTHR47354:SF8">
    <property type="entry name" value="1,2-PHENYLACETYL-COA EPOXIDASE, SUBUNIT E"/>
    <property type="match status" value="1"/>
</dbReference>